<dbReference type="InterPro" id="IPR036513">
    <property type="entry name" value="STAS_dom_sf"/>
</dbReference>
<dbReference type="InterPro" id="IPR002645">
    <property type="entry name" value="STAS_dom"/>
</dbReference>
<dbReference type="CDD" id="cd07043">
    <property type="entry name" value="STAS_anti-anti-sigma_factors"/>
    <property type="match status" value="1"/>
</dbReference>
<dbReference type="HOGENOM" id="CLU_115403_9_2_0"/>
<accession>A0A081BY88</accession>
<evidence type="ECO:0000256" key="2">
    <source>
        <dbReference type="RuleBase" id="RU003749"/>
    </source>
</evidence>
<dbReference type="Gene3D" id="3.30.750.24">
    <property type="entry name" value="STAS domain"/>
    <property type="match status" value="1"/>
</dbReference>
<gene>
    <name evidence="4" type="ORF">U27_04258</name>
</gene>
<dbReference type="GO" id="GO:0043856">
    <property type="term" value="F:anti-sigma factor antagonist activity"/>
    <property type="evidence" value="ECO:0007669"/>
    <property type="project" value="InterPro"/>
</dbReference>
<reference evidence="4" key="1">
    <citation type="journal article" date="2015" name="PeerJ">
        <title>First genomic representation of candidate bacterial phylum KSB3 points to enhanced environmental sensing as a trigger of wastewater bulking.</title>
        <authorList>
            <person name="Sekiguchi Y."/>
            <person name="Ohashi A."/>
            <person name="Parks D.H."/>
            <person name="Yamauchi T."/>
            <person name="Tyson G.W."/>
            <person name="Hugenholtz P."/>
        </authorList>
    </citation>
    <scope>NUCLEOTIDE SEQUENCE [LARGE SCALE GENOMIC DNA]</scope>
</reference>
<feature type="domain" description="STAS" evidence="3">
    <location>
        <begin position="1"/>
        <end position="109"/>
    </location>
</feature>
<dbReference type="PANTHER" id="PTHR33495">
    <property type="entry name" value="ANTI-SIGMA FACTOR ANTAGONIST TM_1081-RELATED-RELATED"/>
    <property type="match status" value="1"/>
</dbReference>
<proteinExistence type="inferred from homology"/>
<dbReference type="PANTHER" id="PTHR33495:SF14">
    <property type="entry name" value="ANTI-SIGMA FACTOR ANTAGONIST"/>
    <property type="match status" value="1"/>
</dbReference>
<evidence type="ECO:0000313" key="4">
    <source>
        <dbReference type="EMBL" id="GAK57293.1"/>
    </source>
</evidence>
<dbReference type="Proteomes" id="UP000030661">
    <property type="component" value="Unassembled WGS sequence"/>
</dbReference>
<evidence type="ECO:0000259" key="3">
    <source>
        <dbReference type="PROSITE" id="PS50801"/>
    </source>
</evidence>
<organism evidence="4">
    <name type="scientific">Vecturithrix granuli</name>
    <dbReference type="NCBI Taxonomy" id="1499967"/>
    <lineage>
        <taxon>Bacteria</taxon>
        <taxon>Candidatus Moduliflexota</taxon>
        <taxon>Candidatus Vecturitrichia</taxon>
        <taxon>Candidatus Vecturitrichales</taxon>
        <taxon>Candidatus Vecturitrichaceae</taxon>
        <taxon>Candidatus Vecturithrix</taxon>
    </lineage>
</organism>
<evidence type="ECO:0000256" key="1">
    <source>
        <dbReference type="ARBA" id="ARBA00009013"/>
    </source>
</evidence>
<dbReference type="SUPFAM" id="SSF52091">
    <property type="entry name" value="SpoIIaa-like"/>
    <property type="match status" value="1"/>
</dbReference>
<dbReference type="NCBIfam" id="TIGR00377">
    <property type="entry name" value="ant_ant_sig"/>
    <property type="match status" value="1"/>
</dbReference>
<name>A0A081BY88_VECG1</name>
<dbReference type="Pfam" id="PF01740">
    <property type="entry name" value="STAS"/>
    <property type="match status" value="1"/>
</dbReference>
<dbReference type="AlphaFoldDB" id="A0A081BY88"/>
<comment type="similarity">
    <text evidence="1 2">Belongs to the anti-sigma-factor antagonist family.</text>
</comment>
<evidence type="ECO:0000313" key="5">
    <source>
        <dbReference type="Proteomes" id="UP000030661"/>
    </source>
</evidence>
<sequence length="120" mass="13329">MQLHVNNIDQVTIVDIDGEIDWNTSQDIQAQVGAQIHEGAKILLDLSGVEFMSSAGFRMLLSMYREIEAQHGRLALVKLSEQIKDLMAITGFLKYFPTLPSVEDGVRALQQENSKESPGV</sequence>
<dbReference type="InterPro" id="IPR003658">
    <property type="entry name" value="Anti-sigma_ant"/>
</dbReference>
<keyword evidence="5" id="KW-1185">Reference proteome</keyword>
<dbReference type="PROSITE" id="PS50801">
    <property type="entry name" value="STAS"/>
    <property type="match status" value="1"/>
</dbReference>
<protein>
    <recommendedName>
        <fullName evidence="2">Anti-sigma factor antagonist</fullName>
    </recommendedName>
</protein>
<dbReference type="STRING" id="1499967.U27_04258"/>
<dbReference type="eggNOG" id="COG1366">
    <property type="taxonomic scope" value="Bacteria"/>
</dbReference>
<dbReference type="EMBL" id="DF820465">
    <property type="protein sequence ID" value="GAK57293.1"/>
    <property type="molecule type" value="Genomic_DNA"/>
</dbReference>